<feature type="domain" description="CoA carboxyltransferase C-terminal" evidence="3">
    <location>
        <begin position="259"/>
        <end position="495"/>
    </location>
</feature>
<dbReference type="Pfam" id="PF01039">
    <property type="entry name" value="Carboxyl_trans"/>
    <property type="match status" value="1"/>
</dbReference>
<name>A0ABT8GET8_9MICO</name>
<feature type="domain" description="CoA carboxyltransferase N-terminal" evidence="2">
    <location>
        <begin position="1"/>
        <end position="250"/>
    </location>
</feature>
<dbReference type="PROSITE" id="PS50980">
    <property type="entry name" value="COA_CT_NTER"/>
    <property type="match status" value="1"/>
</dbReference>
<dbReference type="EC" id="6.-.-.-" evidence="4"/>
<evidence type="ECO:0000259" key="2">
    <source>
        <dbReference type="PROSITE" id="PS50980"/>
    </source>
</evidence>
<sequence>MRGKLDEAVGQREATARDKQHARGKKSARERVEQLLDDGSFVELDALARHRSRNFGLESNRPHGDGVITGYGTIDGRQVAVYSQDFTVYGGSLGEVHGGKIAKIQDFALRTGVPMIGILDGGGARIQEGVAALTQFAEIFRRNVASSGVIPQISIILGPSAGGAVYSPALTDFIVMADGTSQMFITGPDVIKSVTGENVTFEDLGGGHAHNAKSGVAHYLASDEDDAIEYVQHLLQYLPQNNLSDPPSWDHEADLELTEDDTALDSIVPDSDNQPYDMSTVVQTVLDEGEFFEIQPLFAPNVIVGFGHVEGHSVGIVANQPQSMAGTLDINASEKAARFVRTCDAFNIPVLTFVDVPGFLPGVDQEHQGIIRRGAKLIYAYAEATVPLVTVITRKAYGGAYIVMASKQLGADVNLAWPTAQIAVMGAGGAVNILQRRALAKVAEEGGDVEAERARLTAEYEDQIVNPYDAADRGYVDAVIEPSQTRAHIVRSLRALRTKRASLPPKKHGNVPL</sequence>
<reference evidence="4" key="1">
    <citation type="submission" date="2023-06" db="EMBL/GenBank/DDBJ databases">
        <title>Egi l300058.</title>
        <authorList>
            <person name="Gao L."/>
            <person name="Fang B.-Z."/>
            <person name="Li W.-J."/>
        </authorList>
    </citation>
    <scope>NUCLEOTIDE SEQUENCE</scope>
    <source>
        <strain evidence="4">EGI L300058</strain>
    </source>
</reference>
<evidence type="ECO:0000259" key="3">
    <source>
        <dbReference type="PROSITE" id="PS50989"/>
    </source>
</evidence>
<evidence type="ECO:0000256" key="1">
    <source>
        <dbReference type="SAM" id="MobiDB-lite"/>
    </source>
</evidence>
<feature type="region of interest" description="Disordered" evidence="1">
    <location>
        <begin position="1"/>
        <end position="28"/>
    </location>
</feature>
<dbReference type="InterPro" id="IPR051047">
    <property type="entry name" value="AccD/PCCB"/>
</dbReference>
<dbReference type="InterPro" id="IPR034733">
    <property type="entry name" value="AcCoA_carboxyl_beta"/>
</dbReference>
<evidence type="ECO:0000313" key="5">
    <source>
        <dbReference type="Proteomes" id="UP001172708"/>
    </source>
</evidence>
<dbReference type="PRINTS" id="PR01070">
    <property type="entry name" value="ACCCTRFRASEB"/>
</dbReference>
<dbReference type="InterPro" id="IPR011762">
    <property type="entry name" value="COA_CT_N"/>
</dbReference>
<keyword evidence="4" id="KW-0436">Ligase</keyword>
<protein>
    <submittedName>
        <fullName evidence="4">Acyl-CoA carboxylase subunit beta</fullName>
        <ecNumber evidence="4">6.-.-.-</ecNumber>
    </submittedName>
</protein>
<accession>A0ABT8GET8</accession>
<keyword evidence="5" id="KW-1185">Reference proteome</keyword>
<dbReference type="EMBL" id="JAUHQA010000001">
    <property type="protein sequence ID" value="MDN4479945.1"/>
    <property type="molecule type" value="Genomic_DNA"/>
</dbReference>
<dbReference type="SUPFAM" id="SSF52096">
    <property type="entry name" value="ClpP/crotonase"/>
    <property type="match status" value="2"/>
</dbReference>
<dbReference type="InterPro" id="IPR000438">
    <property type="entry name" value="Acetyl_CoA_COase_Trfase_b_su"/>
</dbReference>
<dbReference type="Gene3D" id="3.90.226.10">
    <property type="entry name" value="2-enoyl-CoA Hydratase, Chain A, domain 1"/>
    <property type="match status" value="2"/>
</dbReference>
<dbReference type="PROSITE" id="PS50989">
    <property type="entry name" value="COA_CT_CTER"/>
    <property type="match status" value="1"/>
</dbReference>
<comment type="caution">
    <text evidence="4">The sequence shown here is derived from an EMBL/GenBank/DDBJ whole genome shotgun (WGS) entry which is preliminary data.</text>
</comment>
<dbReference type="PANTHER" id="PTHR43842">
    <property type="entry name" value="PROPIONYL-COA CARBOXYLASE BETA CHAIN"/>
    <property type="match status" value="1"/>
</dbReference>
<gene>
    <name evidence="4" type="ORF">QQX02_03285</name>
</gene>
<dbReference type="InterPro" id="IPR011763">
    <property type="entry name" value="COA_CT_C"/>
</dbReference>
<evidence type="ECO:0000313" key="4">
    <source>
        <dbReference type="EMBL" id="MDN4479945.1"/>
    </source>
</evidence>
<proteinExistence type="predicted"/>
<dbReference type="InterPro" id="IPR029045">
    <property type="entry name" value="ClpP/crotonase-like_dom_sf"/>
</dbReference>
<dbReference type="Proteomes" id="UP001172708">
    <property type="component" value="Unassembled WGS sequence"/>
</dbReference>
<dbReference type="PANTHER" id="PTHR43842:SF2">
    <property type="entry name" value="PROPIONYL-COA CARBOXYLASE BETA CHAIN, MITOCHONDRIAL"/>
    <property type="match status" value="1"/>
</dbReference>
<dbReference type="GO" id="GO:0016874">
    <property type="term" value="F:ligase activity"/>
    <property type="evidence" value="ECO:0007669"/>
    <property type="project" value="UniProtKB-KW"/>
</dbReference>
<organism evidence="4 5">
    <name type="scientific">Demequina muriae</name>
    <dbReference type="NCBI Taxonomy" id="3051664"/>
    <lineage>
        <taxon>Bacteria</taxon>
        <taxon>Bacillati</taxon>
        <taxon>Actinomycetota</taxon>
        <taxon>Actinomycetes</taxon>
        <taxon>Micrococcales</taxon>
        <taxon>Demequinaceae</taxon>
        <taxon>Demequina</taxon>
    </lineage>
</organism>